<accession>A0AAN4QC81</accession>
<gene>
    <name evidence="1" type="ORF">KPSA3_07399</name>
</gene>
<dbReference type="Proteomes" id="UP000248291">
    <property type="component" value="Unassembled WGS sequence"/>
</dbReference>
<proteinExistence type="predicted"/>
<reference evidence="1 2" key="1">
    <citation type="submission" date="2018-04" db="EMBL/GenBank/DDBJ databases">
        <title>Draft genome sequence of Pseudomonas syringae pv. actinidiae biovar 3 strains isolated from kiwifruit in Kagawa prefecture.</title>
        <authorList>
            <person name="Tabuchi M."/>
            <person name="Saito M."/>
            <person name="Fujiwara S."/>
            <person name="Sasa N."/>
            <person name="Akimitsu K."/>
            <person name="Gomi K."/>
            <person name="Konishi-Sugita S."/>
            <person name="Hamano K."/>
            <person name="Kataoka I."/>
        </authorList>
    </citation>
    <scope>NUCLEOTIDE SEQUENCE [LARGE SCALE GENOMIC DNA]</scope>
    <source>
        <strain evidence="1 2">MAFF212211</strain>
    </source>
</reference>
<comment type="caution">
    <text evidence="1">The sequence shown here is derived from an EMBL/GenBank/DDBJ whole genome shotgun (WGS) entry which is preliminary data.</text>
</comment>
<organism evidence="1 2">
    <name type="scientific">Pseudomonas syringae pv. actinidiae</name>
    <dbReference type="NCBI Taxonomy" id="103796"/>
    <lineage>
        <taxon>Bacteria</taxon>
        <taxon>Pseudomonadati</taxon>
        <taxon>Pseudomonadota</taxon>
        <taxon>Gammaproteobacteria</taxon>
        <taxon>Pseudomonadales</taxon>
        <taxon>Pseudomonadaceae</taxon>
        <taxon>Pseudomonas</taxon>
        <taxon>Pseudomonas syringae</taxon>
    </lineage>
</organism>
<sequence>MQTRNPQVGQVVAEFSDVADSVSAIDEFAAFFKVVVASTV</sequence>
<evidence type="ECO:0000313" key="1">
    <source>
        <dbReference type="EMBL" id="GBH21354.1"/>
    </source>
</evidence>
<protein>
    <submittedName>
        <fullName evidence="1">Predicted Zn-dependent peptidase</fullName>
    </submittedName>
</protein>
<evidence type="ECO:0000313" key="2">
    <source>
        <dbReference type="Proteomes" id="UP000248291"/>
    </source>
</evidence>
<dbReference type="EMBL" id="BGKA01000288">
    <property type="protein sequence ID" value="GBH21354.1"/>
    <property type="molecule type" value="Genomic_DNA"/>
</dbReference>
<dbReference type="AlphaFoldDB" id="A0AAN4QC81"/>
<name>A0AAN4QC81_PSESF</name>